<accession>A0A936Z0U8</accession>
<dbReference type="InterPro" id="IPR006342">
    <property type="entry name" value="FkbM_mtfrase"/>
</dbReference>
<dbReference type="InterPro" id="IPR029063">
    <property type="entry name" value="SAM-dependent_MTases_sf"/>
</dbReference>
<dbReference type="GO" id="GO:0008168">
    <property type="term" value="F:methyltransferase activity"/>
    <property type="evidence" value="ECO:0007669"/>
    <property type="project" value="UniProtKB-KW"/>
</dbReference>
<dbReference type="InterPro" id="IPR052514">
    <property type="entry name" value="SAM-dependent_MTase"/>
</dbReference>
<dbReference type="GO" id="GO:0032259">
    <property type="term" value="P:methylation"/>
    <property type="evidence" value="ECO:0007669"/>
    <property type="project" value="UniProtKB-KW"/>
</dbReference>
<protein>
    <submittedName>
        <fullName evidence="2">FkbM family methyltransferase</fullName>
    </submittedName>
</protein>
<keyword evidence="2" id="KW-0489">Methyltransferase</keyword>
<dbReference type="SUPFAM" id="SSF53335">
    <property type="entry name" value="S-adenosyl-L-methionine-dependent methyltransferases"/>
    <property type="match status" value="1"/>
</dbReference>
<feature type="domain" description="Methyltransferase FkbM" evidence="1">
    <location>
        <begin position="102"/>
        <end position="262"/>
    </location>
</feature>
<dbReference type="EMBL" id="JAEQNE010000002">
    <property type="protein sequence ID" value="MBL0392009.1"/>
    <property type="molecule type" value="Genomic_DNA"/>
</dbReference>
<evidence type="ECO:0000313" key="3">
    <source>
        <dbReference type="Proteomes" id="UP000599109"/>
    </source>
</evidence>
<dbReference type="Gene3D" id="3.40.50.150">
    <property type="entry name" value="Vaccinia Virus protein VP39"/>
    <property type="match status" value="1"/>
</dbReference>
<sequence length="296" mass="32009">MTEKAVAPGAARDPTMMEACLSNALRMLPIKHGAHRILDRLKPSAWTGGSPVVDIPYRGHVVRMDVSDLVGWHFLMLRNFDPEVTEVLERFSAGDEGDVFWDIGANKGACSYEIATALPRARIVAIEPQQEMQALLRKNLAAIAPGRHELWRFGIGESPGFGEIFIPQGNSGAASMLAAHRTAASRTELVPVTTAAAVRELSAFGWPTIVKIDVEGSEPSVVRSLEPAFADARVRCCVFECHPPEAAGYAAIRACTEKHGYSLHAIRKTAFSTTLVPAPFLAPGSTDYAIVRHDLG</sequence>
<dbReference type="NCBIfam" id="TIGR01444">
    <property type="entry name" value="fkbM_fam"/>
    <property type="match status" value="1"/>
</dbReference>
<evidence type="ECO:0000313" key="2">
    <source>
        <dbReference type="EMBL" id="MBL0392009.1"/>
    </source>
</evidence>
<comment type="caution">
    <text evidence="2">The sequence shown here is derived from an EMBL/GenBank/DDBJ whole genome shotgun (WGS) entry which is preliminary data.</text>
</comment>
<dbReference type="Pfam" id="PF05050">
    <property type="entry name" value="Methyltransf_21"/>
    <property type="match status" value="1"/>
</dbReference>
<organism evidence="2 3">
    <name type="scientific">Ramlibacter monticola</name>
    <dbReference type="NCBI Taxonomy" id="1926872"/>
    <lineage>
        <taxon>Bacteria</taxon>
        <taxon>Pseudomonadati</taxon>
        <taxon>Pseudomonadota</taxon>
        <taxon>Betaproteobacteria</taxon>
        <taxon>Burkholderiales</taxon>
        <taxon>Comamonadaceae</taxon>
        <taxon>Ramlibacter</taxon>
    </lineage>
</organism>
<keyword evidence="3" id="KW-1185">Reference proteome</keyword>
<dbReference type="PANTHER" id="PTHR34203">
    <property type="entry name" value="METHYLTRANSFERASE, FKBM FAMILY PROTEIN"/>
    <property type="match status" value="1"/>
</dbReference>
<evidence type="ECO:0000259" key="1">
    <source>
        <dbReference type="Pfam" id="PF05050"/>
    </source>
</evidence>
<dbReference type="RefSeq" id="WP_201674597.1">
    <property type="nucleotide sequence ID" value="NZ_JAEQNE010000002.1"/>
</dbReference>
<keyword evidence="2" id="KW-0808">Transferase</keyword>
<proteinExistence type="predicted"/>
<dbReference type="Proteomes" id="UP000599109">
    <property type="component" value="Unassembled WGS sequence"/>
</dbReference>
<name>A0A936Z0U8_9BURK</name>
<dbReference type="AlphaFoldDB" id="A0A936Z0U8"/>
<reference evidence="2 3" key="1">
    <citation type="journal article" date="2017" name="Int. J. Syst. Evol. Microbiol.">
        <title>Ramlibacter monticola sp. nov., isolated from forest soil.</title>
        <authorList>
            <person name="Chaudhary D.K."/>
            <person name="Kim J."/>
        </authorList>
    </citation>
    <scope>NUCLEOTIDE SEQUENCE [LARGE SCALE GENOMIC DNA]</scope>
    <source>
        <strain evidence="2 3">KACC 19175</strain>
    </source>
</reference>
<gene>
    <name evidence="2" type="ORF">JJ685_12785</name>
</gene>
<dbReference type="PANTHER" id="PTHR34203:SF15">
    <property type="entry name" value="SLL1173 PROTEIN"/>
    <property type="match status" value="1"/>
</dbReference>